<evidence type="ECO:0000256" key="1">
    <source>
        <dbReference type="SAM" id="MobiDB-lite"/>
    </source>
</evidence>
<dbReference type="Proteomes" id="UP000611521">
    <property type="component" value="Unassembled WGS sequence"/>
</dbReference>
<dbReference type="RefSeq" id="WP_191712746.1">
    <property type="nucleotide sequence ID" value="NZ_JACSPX010000001.1"/>
</dbReference>
<organism evidence="2 3">
    <name type="scientific">Microbacterium commune</name>
    <dbReference type="NCBI Taxonomy" id="2762219"/>
    <lineage>
        <taxon>Bacteria</taxon>
        <taxon>Bacillati</taxon>
        <taxon>Actinomycetota</taxon>
        <taxon>Actinomycetes</taxon>
        <taxon>Micrococcales</taxon>
        <taxon>Microbacteriaceae</taxon>
        <taxon>Microbacterium</taxon>
    </lineage>
</organism>
<evidence type="ECO:0000313" key="2">
    <source>
        <dbReference type="EMBL" id="MBD8012270.1"/>
    </source>
</evidence>
<proteinExistence type="predicted"/>
<accession>A0ABR8W5G0</accession>
<comment type="caution">
    <text evidence="2">The sequence shown here is derived from an EMBL/GenBank/DDBJ whole genome shotgun (WGS) entry which is preliminary data.</text>
</comment>
<name>A0ABR8W5G0_9MICO</name>
<feature type="compositionally biased region" description="Acidic residues" evidence="1">
    <location>
        <begin position="34"/>
        <end position="55"/>
    </location>
</feature>
<keyword evidence="3" id="KW-1185">Reference proteome</keyword>
<sequence>MSTDSLNPDDDSTTEIPTADAAVAGRPDLQPDTQGDEPIDAELGDDGQGDLAEGDEQLHSGDAPTDLRTEAPSGEVHEETGR</sequence>
<feature type="compositionally biased region" description="Basic and acidic residues" evidence="1">
    <location>
        <begin position="65"/>
        <end position="82"/>
    </location>
</feature>
<protein>
    <submittedName>
        <fullName evidence="2">Uncharacterized protein</fullName>
    </submittedName>
</protein>
<reference evidence="2 3" key="1">
    <citation type="submission" date="2020-08" db="EMBL/GenBank/DDBJ databases">
        <title>A Genomic Blueprint of the Chicken Gut Microbiome.</title>
        <authorList>
            <person name="Gilroy R."/>
            <person name="Ravi A."/>
            <person name="Getino M."/>
            <person name="Pursley I."/>
            <person name="Horton D.L."/>
            <person name="Alikhan N.-F."/>
            <person name="Baker D."/>
            <person name="Gharbi K."/>
            <person name="Hall N."/>
            <person name="Watson M."/>
            <person name="Adriaenssens E.M."/>
            <person name="Foster-Nyarko E."/>
            <person name="Jarju S."/>
            <person name="Secka A."/>
            <person name="Antonio M."/>
            <person name="Oren A."/>
            <person name="Chaudhuri R."/>
            <person name="La Ragione R.M."/>
            <person name="Hildebrand F."/>
            <person name="Pallen M.J."/>
        </authorList>
    </citation>
    <scope>NUCLEOTIDE SEQUENCE [LARGE SCALE GENOMIC DNA]</scope>
    <source>
        <strain evidence="2 3">Re1</strain>
    </source>
</reference>
<evidence type="ECO:0000313" key="3">
    <source>
        <dbReference type="Proteomes" id="UP000611521"/>
    </source>
</evidence>
<dbReference type="EMBL" id="JACSPX010000001">
    <property type="protein sequence ID" value="MBD8012270.1"/>
    <property type="molecule type" value="Genomic_DNA"/>
</dbReference>
<gene>
    <name evidence="2" type="ORF">H9633_08140</name>
</gene>
<feature type="region of interest" description="Disordered" evidence="1">
    <location>
        <begin position="1"/>
        <end position="82"/>
    </location>
</feature>